<keyword evidence="9 12" id="KW-1133">Transmembrane helix</keyword>
<comment type="cofactor">
    <cofactor evidence="1">
        <name>Zn(2+)</name>
        <dbReference type="ChEBI" id="CHEBI:29105"/>
    </cofactor>
</comment>
<evidence type="ECO:0000256" key="8">
    <source>
        <dbReference type="ARBA" id="ARBA00022833"/>
    </source>
</evidence>
<dbReference type="RefSeq" id="WP_184059746.1">
    <property type="nucleotide sequence ID" value="NZ_JACIJK010000011.1"/>
</dbReference>
<proteinExistence type="predicted"/>
<dbReference type="GO" id="GO:0005886">
    <property type="term" value="C:plasma membrane"/>
    <property type="evidence" value="ECO:0007669"/>
    <property type="project" value="UniProtKB-SubCell"/>
</dbReference>
<feature type="transmembrane region" description="Helical" evidence="12">
    <location>
        <begin position="46"/>
        <end position="73"/>
    </location>
</feature>
<dbReference type="InterPro" id="IPR001915">
    <property type="entry name" value="Peptidase_M48"/>
</dbReference>
<gene>
    <name evidence="14" type="ORF">FHS94_003309</name>
</gene>
<dbReference type="AlphaFoldDB" id="A0A7W9BG66"/>
<dbReference type="GO" id="GO:0046872">
    <property type="term" value="F:metal ion binding"/>
    <property type="evidence" value="ECO:0007669"/>
    <property type="project" value="UniProtKB-KW"/>
</dbReference>
<keyword evidence="8" id="KW-0862">Zinc</keyword>
<dbReference type="Pfam" id="PF01435">
    <property type="entry name" value="Peptidase_M48"/>
    <property type="match status" value="1"/>
</dbReference>
<feature type="transmembrane region" description="Helical" evidence="12">
    <location>
        <begin position="80"/>
        <end position="98"/>
    </location>
</feature>
<keyword evidence="10" id="KW-0482">Metalloprotease</keyword>
<comment type="caution">
    <text evidence="14">The sequence shown here is derived from an EMBL/GenBank/DDBJ whole genome shotgun (WGS) entry which is preliminary data.</text>
</comment>
<accession>A0A7W9BG66</accession>
<evidence type="ECO:0000313" key="15">
    <source>
        <dbReference type="Proteomes" id="UP000546200"/>
    </source>
</evidence>
<evidence type="ECO:0000256" key="3">
    <source>
        <dbReference type="ARBA" id="ARBA00022475"/>
    </source>
</evidence>
<dbReference type="PANTHER" id="PTHR43221">
    <property type="entry name" value="PROTEASE HTPX"/>
    <property type="match status" value="1"/>
</dbReference>
<dbReference type="PANTHER" id="PTHR43221:SF1">
    <property type="entry name" value="PROTEASE HTPX"/>
    <property type="match status" value="1"/>
</dbReference>
<organism evidence="14 15">
    <name type="scientific">Sphingomonas aerophila</name>
    <dbReference type="NCBI Taxonomy" id="1344948"/>
    <lineage>
        <taxon>Bacteria</taxon>
        <taxon>Pseudomonadati</taxon>
        <taxon>Pseudomonadota</taxon>
        <taxon>Alphaproteobacteria</taxon>
        <taxon>Sphingomonadales</taxon>
        <taxon>Sphingomonadaceae</taxon>
        <taxon>Sphingomonas</taxon>
    </lineage>
</organism>
<evidence type="ECO:0000256" key="4">
    <source>
        <dbReference type="ARBA" id="ARBA00022670"/>
    </source>
</evidence>
<reference evidence="14 15" key="1">
    <citation type="submission" date="2020-08" db="EMBL/GenBank/DDBJ databases">
        <title>Genomic Encyclopedia of Type Strains, Phase IV (KMG-IV): sequencing the most valuable type-strain genomes for metagenomic binning, comparative biology and taxonomic classification.</title>
        <authorList>
            <person name="Goeker M."/>
        </authorList>
    </citation>
    <scope>NUCLEOTIDE SEQUENCE [LARGE SCALE GENOMIC DNA]</scope>
    <source>
        <strain evidence="14 15">DSM 100044</strain>
    </source>
</reference>
<comment type="subcellular location">
    <subcellularLocation>
        <location evidence="2">Cell membrane</location>
        <topology evidence="2">Multi-pass membrane protein</topology>
    </subcellularLocation>
</comment>
<evidence type="ECO:0000313" key="14">
    <source>
        <dbReference type="EMBL" id="MBB5716443.1"/>
    </source>
</evidence>
<evidence type="ECO:0000256" key="7">
    <source>
        <dbReference type="ARBA" id="ARBA00022801"/>
    </source>
</evidence>
<keyword evidence="15" id="KW-1185">Reference proteome</keyword>
<evidence type="ECO:0000256" key="12">
    <source>
        <dbReference type="SAM" id="Phobius"/>
    </source>
</evidence>
<evidence type="ECO:0000256" key="10">
    <source>
        <dbReference type="ARBA" id="ARBA00023049"/>
    </source>
</evidence>
<dbReference type="GO" id="GO:0004222">
    <property type="term" value="F:metalloendopeptidase activity"/>
    <property type="evidence" value="ECO:0007669"/>
    <property type="project" value="InterPro"/>
</dbReference>
<keyword evidence="6" id="KW-0479">Metal-binding</keyword>
<keyword evidence="5 12" id="KW-0812">Transmembrane</keyword>
<evidence type="ECO:0000256" key="2">
    <source>
        <dbReference type="ARBA" id="ARBA00004651"/>
    </source>
</evidence>
<keyword evidence="11 12" id="KW-0472">Membrane</keyword>
<name>A0A7W9BG66_9SPHN</name>
<dbReference type="CDD" id="cd07328">
    <property type="entry name" value="M48_Ste24p_like"/>
    <property type="match status" value="1"/>
</dbReference>
<evidence type="ECO:0000256" key="5">
    <source>
        <dbReference type="ARBA" id="ARBA00022692"/>
    </source>
</evidence>
<keyword evidence="4 14" id="KW-0645">Protease</keyword>
<dbReference type="EMBL" id="JACIJK010000011">
    <property type="protein sequence ID" value="MBB5716443.1"/>
    <property type="molecule type" value="Genomic_DNA"/>
</dbReference>
<keyword evidence="7" id="KW-0378">Hydrolase</keyword>
<protein>
    <submittedName>
        <fullName evidence="14">Zn-dependent protease with chaperone function</fullName>
    </submittedName>
</protein>
<dbReference type="InterPro" id="IPR050083">
    <property type="entry name" value="HtpX_protease"/>
</dbReference>
<evidence type="ECO:0000256" key="9">
    <source>
        <dbReference type="ARBA" id="ARBA00022989"/>
    </source>
</evidence>
<sequence length="618" mass="67898">MNEPSRGSWGQIVALEARFAPMVERLEARAATHARSYSRSVVAAGLLGYAVLCAVAGLILALVFGFVALLYFFPLAISGLLKLVVPLGAVVLSLVRGLQVSWPAPDGFEVTRDQAPALHALVERIRLATGGPRVHEVRVTDVMNASITQQRRFGLLGARNTLYLGLPLLNAMRVSEIKAIVAHEMGHFVAQHGRSTAFAYTLRTRWHQIGERLPDGIVAGVLRRFFEWYGPWFASYSFVLARRQELEADAIAAKAAGARAAGHALIRVALQARLLDEGWRCIWSQSVLRPDPPVSPHRTLAAAVLEVKDGLDDLLVDALQVRPDLDDTHPSLTARLAALDVSPAPPPQLIEPAAPILLGEALGPVTDKLDAQWHDAADETWAEVYTQRQEYHREREDLDARGLEGELDVDEQFRHAGLIELLDGPKAGAAAFAALVAAHPDAHGARFRNGDALLDAGDEDGVALLLEAAEAEPELRVHACRRLAQHFHATNRPERAQPYWDEAEEAEQRQLAARKEAETIDERVTLRPLDAATRTRLADLLIGMEGLRRMDAAVRDLSTGPQIVFVFGARRGCVAGELLDRVIETLLPEHDLLGIEHSQRRSWLRKRLRALPNSRVVG</sequence>
<dbReference type="Gene3D" id="3.30.2010.10">
    <property type="entry name" value="Metalloproteases ('zincins'), catalytic domain"/>
    <property type="match status" value="1"/>
</dbReference>
<feature type="domain" description="Peptidase M48" evidence="13">
    <location>
        <begin position="159"/>
        <end position="340"/>
    </location>
</feature>
<keyword evidence="3" id="KW-1003">Cell membrane</keyword>
<dbReference type="GO" id="GO:0006508">
    <property type="term" value="P:proteolysis"/>
    <property type="evidence" value="ECO:0007669"/>
    <property type="project" value="UniProtKB-KW"/>
</dbReference>
<evidence type="ECO:0000256" key="11">
    <source>
        <dbReference type="ARBA" id="ARBA00023136"/>
    </source>
</evidence>
<dbReference type="Proteomes" id="UP000546200">
    <property type="component" value="Unassembled WGS sequence"/>
</dbReference>
<evidence type="ECO:0000256" key="6">
    <source>
        <dbReference type="ARBA" id="ARBA00022723"/>
    </source>
</evidence>
<evidence type="ECO:0000259" key="13">
    <source>
        <dbReference type="Pfam" id="PF01435"/>
    </source>
</evidence>
<evidence type="ECO:0000256" key="1">
    <source>
        <dbReference type="ARBA" id="ARBA00001947"/>
    </source>
</evidence>